<dbReference type="EMBL" id="GGEC01057396">
    <property type="protein sequence ID" value="MBX37880.1"/>
    <property type="molecule type" value="Transcribed_RNA"/>
</dbReference>
<accession>A0A2P2N622</accession>
<name>A0A2P2N622_RHIMU</name>
<sequence>MGFINYSRCVMLDSVDRKIA</sequence>
<proteinExistence type="predicted"/>
<dbReference type="AlphaFoldDB" id="A0A2P2N622"/>
<evidence type="ECO:0000313" key="1">
    <source>
        <dbReference type="EMBL" id="MBX37880.1"/>
    </source>
</evidence>
<protein>
    <submittedName>
        <fullName evidence="1">Uncharacterized protein</fullName>
    </submittedName>
</protein>
<reference evidence="1" key="1">
    <citation type="submission" date="2018-02" db="EMBL/GenBank/DDBJ databases">
        <title>Rhizophora mucronata_Transcriptome.</title>
        <authorList>
            <person name="Meera S.P."/>
            <person name="Sreeshan A."/>
            <person name="Augustine A."/>
        </authorList>
    </citation>
    <scope>NUCLEOTIDE SEQUENCE</scope>
    <source>
        <tissue evidence="1">Leaf</tissue>
    </source>
</reference>
<organism evidence="1">
    <name type="scientific">Rhizophora mucronata</name>
    <name type="common">Asiatic mangrove</name>
    <dbReference type="NCBI Taxonomy" id="61149"/>
    <lineage>
        <taxon>Eukaryota</taxon>
        <taxon>Viridiplantae</taxon>
        <taxon>Streptophyta</taxon>
        <taxon>Embryophyta</taxon>
        <taxon>Tracheophyta</taxon>
        <taxon>Spermatophyta</taxon>
        <taxon>Magnoliopsida</taxon>
        <taxon>eudicotyledons</taxon>
        <taxon>Gunneridae</taxon>
        <taxon>Pentapetalae</taxon>
        <taxon>rosids</taxon>
        <taxon>fabids</taxon>
        <taxon>Malpighiales</taxon>
        <taxon>Rhizophoraceae</taxon>
        <taxon>Rhizophora</taxon>
    </lineage>
</organism>